<name>A0A8C6Z8S0_NOTPE</name>
<proteinExistence type="predicted"/>
<evidence type="ECO:0000313" key="2">
    <source>
        <dbReference type="Proteomes" id="UP000694420"/>
    </source>
</evidence>
<evidence type="ECO:0000313" key="1">
    <source>
        <dbReference type="Ensembl" id="ENSNPEP00000009583.1"/>
    </source>
</evidence>
<accession>A0A8C6Z8S0</accession>
<dbReference type="Ensembl" id="ENSNPET00000009820.1">
    <property type="protein sequence ID" value="ENSNPEP00000009583.1"/>
    <property type="gene ID" value="ENSNPEG00000007194.1"/>
</dbReference>
<dbReference type="Proteomes" id="UP000694420">
    <property type="component" value="Unplaced"/>
</dbReference>
<organism evidence="1 2">
    <name type="scientific">Nothoprocta perdicaria</name>
    <name type="common">Chilean tinamou</name>
    <name type="synonym">Crypturus perdicarius</name>
    <dbReference type="NCBI Taxonomy" id="30464"/>
    <lineage>
        <taxon>Eukaryota</taxon>
        <taxon>Metazoa</taxon>
        <taxon>Chordata</taxon>
        <taxon>Craniata</taxon>
        <taxon>Vertebrata</taxon>
        <taxon>Euteleostomi</taxon>
        <taxon>Archelosauria</taxon>
        <taxon>Archosauria</taxon>
        <taxon>Dinosauria</taxon>
        <taxon>Saurischia</taxon>
        <taxon>Theropoda</taxon>
        <taxon>Coelurosauria</taxon>
        <taxon>Aves</taxon>
        <taxon>Palaeognathae</taxon>
        <taxon>Tinamiformes</taxon>
        <taxon>Tinamidae</taxon>
        <taxon>Nothoprocta</taxon>
    </lineage>
</organism>
<keyword evidence="2" id="KW-1185">Reference proteome</keyword>
<dbReference type="AlphaFoldDB" id="A0A8C6Z8S0"/>
<reference evidence="1" key="1">
    <citation type="submission" date="2025-08" db="UniProtKB">
        <authorList>
            <consortium name="Ensembl"/>
        </authorList>
    </citation>
    <scope>IDENTIFICATION</scope>
</reference>
<reference evidence="1" key="2">
    <citation type="submission" date="2025-09" db="UniProtKB">
        <authorList>
            <consortium name="Ensembl"/>
        </authorList>
    </citation>
    <scope>IDENTIFICATION</scope>
</reference>
<sequence length="146" mass="16762">MYFDTSIPQHRYTSIWRSLNTSLPQCWDRSSTRRYFNSVVPQRPSDARLEWRRGGERAGARVAQQALPLPGGRLHLLGWLSDAVARSTAYECALVARAGRDASRVLITVRHAGRRAARRVTAISEHDKMMQHWKKTWESCTKKNTL</sequence>
<protein>
    <submittedName>
        <fullName evidence="1">Uncharacterized protein</fullName>
    </submittedName>
</protein>